<protein>
    <recommendedName>
        <fullName evidence="4">SbsA Ig-like domain-containing protein</fullName>
    </recommendedName>
</protein>
<feature type="chain" id="PRO_5039542471" description="SbsA Ig-like domain-containing protein" evidence="1">
    <location>
        <begin position="20"/>
        <end position="470"/>
    </location>
</feature>
<reference evidence="2" key="1">
    <citation type="journal article" date="2021" name="PeerJ">
        <title>Extensive microbial diversity within the chicken gut microbiome revealed by metagenomics and culture.</title>
        <authorList>
            <person name="Gilroy R."/>
            <person name="Ravi A."/>
            <person name="Getino M."/>
            <person name="Pursley I."/>
            <person name="Horton D.L."/>
            <person name="Alikhan N.F."/>
            <person name="Baker D."/>
            <person name="Gharbi K."/>
            <person name="Hall N."/>
            <person name="Watson M."/>
            <person name="Adriaenssens E.M."/>
            <person name="Foster-Nyarko E."/>
            <person name="Jarju S."/>
            <person name="Secka A."/>
            <person name="Antonio M."/>
            <person name="Oren A."/>
            <person name="Chaudhuri R.R."/>
            <person name="La Ragione R."/>
            <person name="Hildebrand F."/>
            <person name="Pallen M.J."/>
        </authorList>
    </citation>
    <scope>NUCLEOTIDE SEQUENCE</scope>
    <source>
        <strain evidence="2">Gambia11-129</strain>
    </source>
</reference>
<comment type="caution">
    <text evidence="2">The sequence shown here is derived from an EMBL/GenBank/DDBJ whole genome shotgun (WGS) entry which is preliminary data.</text>
</comment>
<evidence type="ECO:0000313" key="2">
    <source>
        <dbReference type="EMBL" id="HIV98326.1"/>
    </source>
</evidence>
<organism evidence="2 3">
    <name type="scientific">Candidatus Ornithospirochaeta avicola</name>
    <dbReference type="NCBI Taxonomy" id="2840896"/>
    <lineage>
        <taxon>Bacteria</taxon>
        <taxon>Pseudomonadati</taxon>
        <taxon>Spirochaetota</taxon>
        <taxon>Spirochaetia</taxon>
        <taxon>Spirochaetales</taxon>
        <taxon>Spirochaetaceae</taxon>
        <taxon>Spirochaetaceae incertae sedis</taxon>
        <taxon>Candidatus Ornithospirochaeta</taxon>
    </lineage>
</organism>
<evidence type="ECO:0008006" key="4">
    <source>
        <dbReference type="Google" id="ProtNLM"/>
    </source>
</evidence>
<dbReference type="Proteomes" id="UP000823936">
    <property type="component" value="Unassembled WGS sequence"/>
</dbReference>
<dbReference type="EMBL" id="DXHU01000005">
    <property type="protein sequence ID" value="HIV98326.1"/>
    <property type="molecule type" value="Genomic_DNA"/>
</dbReference>
<dbReference type="AlphaFoldDB" id="A0A9D1TMX0"/>
<reference evidence="2" key="2">
    <citation type="submission" date="2021-04" db="EMBL/GenBank/DDBJ databases">
        <authorList>
            <person name="Gilroy R."/>
        </authorList>
    </citation>
    <scope>NUCLEOTIDE SEQUENCE</scope>
    <source>
        <strain evidence="2">Gambia11-129</strain>
    </source>
</reference>
<name>A0A9D1TMX0_9SPIO</name>
<accession>A0A9D1TMX0</accession>
<evidence type="ECO:0000256" key="1">
    <source>
        <dbReference type="SAM" id="SignalP"/>
    </source>
</evidence>
<gene>
    <name evidence="2" type="ORF">IAB12_00920</name>
</gene>
<proteinExistence type="predicted"/>
<sequence length="470" mass="51856">MKRFLILLSILLSVSSIYSQTIRISPYGGFANINMASTYYRATEGLAQGQPPTWKEATDNNINSSLSNGGVYTNAQMIGLGSIESITKYDDNVYLSEPITITVSCADGYNFVSQSNSEYKRPFELVLIGKYDTDFNKSTSDFLFVFDSDNQSYKIDNEEFMKILKGNNFNGSFNIWFDLVLVLPGEVSSTGNLVIDGRNYPLKEANDYLAVITYTITQGNESQSVSIPFSGYYSSINDNPEPNYVSLSVAPTGNAANLNMNTDSGRLVKVADVDFMMDVTPLDTKLNPDITFNPNGLSLPNVENTLKENGKNTNIKIFFSANNAPGASYEEGFKLVHSSVISGATLTNYNSAPFTVVTEAKSGRTLYKRLTGNEWVVGAQDGSESSVSFTGDEWADDSGNIIHSDLSTASCIYPDLFVSYPRQDLLDNKLGRVYYAWEGEIYVLIDSNVDTRMMLDGRYTSSIYVHVIAD</sequence>
<keyword evidence="1" id="KW-0732">Signal</keyword>
<evidence type="ECO:0000313" key="3">
    <source>
        <dbReference type="Proteomes" id="UP000823936"/>
    </source>
</evidence>
<feature type="signal peptide" evidence="1">
    <location>
        <begin position="1"/>
        <end position="19"/>
    </location>
</feature>